<keyword evidence="2" id="KW-1185">Reference proteome</keyword>
<evidence type="ECO:0000313" key="1">
    <source>
        <dbReference type="EMBL" id="TYC17638.1"/>
    </source>
</evidence>
<dbReference type="EMBL" id="VSFF01000002">
    <property type="protein sequence ID" value="TYC17638.1"/>
    <property type="molecule type" value="Genomic_DNA"/>
</dbReference>
<name>A0A5D0UGW4_9ACTN</name>
<protein>
    <submittedName>
        <fullName evidence="1">Uncharacterized protein</fullName>
    </submittedName>
</protein>
<organism evidence="1 2">
    <name type="scientific">Actinomadura syzygii</name>
    <dbReference type="NCBI Taxonomy" id="1427538"/>
    <lineage>
        <taxon>Bacteria</taxon>
        <taxon>Bacillati</taxon>
        <taxon>Actinomycetota</taxon>
        <taxon>Actinomycetes</taxon>
        <taxon>Streptosporangiales</taxon>
        <taxon>Thermomonosporaceae</taxon>
        <taxon>Actinomadura</taxon>
    </lineage>
</organism>
<evidence type="ECO:0000313" key="2">
    <source>
        <dbReference type="Proteomes" id="UP000322634"/>
    </source>
</evidence>
<gene>
    <name evidence="1" type="ORF">FXF65_06530</name>
</gene>
<comment type="caution">
    <text evidence="1">The sequence shown here is derived from an EMBL/GenBank/DDBJ whole genome shotgun (WGS) entry which is preliminary data.</text>
</comment>
<reference evidence="1 2" key="1">
    <citation type="submission" date="2019-08" db="EMBL/GenBank/DDBJ databases">
        <title>Actinomadura sp. nov. CYP1-5 isolated from mountain soil.</title>
        <authorList>
            <person name="Songsumanus A."/>
            <person name="Kuncharoen N."/>
            <person name="Kudo T."/>
            <person name="Yuki M."/>
            <person name="Igarashi Y."/>
            <person name="Tanasupawat S."/>
        </authorList>
    </citation>
    <scope>NUCLEOTIDE SEQUENCE [LARGE SCALE GENOMIC DNA]</scope>
    <source>
        <strain evidence="1 2">GKU157</strain>
    </source>
</reference>
<accession>A0A5D0UGW4</accession>
<dbReference type="RefSeq" id="WP_148348780.1">
    <property type="nucleotide sequence ID" value="NZ_JBHSBF010000003.1"/>
</dbReference>
<sequence length="60" mass="6004">MAVAAGVTAPVEFVNVLGGDLQPGVAWVLNAVGLASATVALLRTPNDEVGLPPVRRPQAG</sequence>
<dbReference type="OrthoDB" id="5148077at2"/>
<dbReference type="Proteomes" id="UP000322634">
    <property type="component" value="Unassembled WGS sequence"/>
</dbReference>
<proteinExistence type="predicted"/>
<dbReference type="AlphaFoldDB" id="A0A5D0UGW4"/>